<dbReference type="RefSeq" id="WP_212966113.1">
    <property type="nucleotide sequence ID" value="NZ_BORB01000012.1"/>
</dbReference>
<keyword evidence="2" id="KW-1185">Reference proteome</keyword>
<reference evidence="1 2" key="1">
    <citation type="submission" date="2021-03" db="EMBL/GenBank/DDBJ databases">
        <title>Antimicrobial resistance genes in bacteria isolated from Japanese honey, and their potential for conferring macrolide and lincosamide resistance in the American foulbrood pathogen Paenibacillus larvae.</title>
        <authorList>
            <person name="Okamoto M."/>
            <person name="Kumagai M."/>
            <person name="Kanamori H."/>
            <person name="Takamatsu D."/>
        </authorList>
    </citation>
    <scope>NUCLEOTIDE SEQUENCE [LARGE SCALE GENOMIC DNA]</scope>
    <source>
        <strain evidence="1 2">J8TS2</strain>
    </source>
</reference>
<accession>A0ABQ4KJB2</accession>
<name>A0ABQ4KJB2_9BACI</name>
<evidence type="ECO:0000313" key="2">
    <source>
        <dbReference type="Proteomes" id="UP000679950"/>
    </source>
</evidence>
<protein>
    <submittedName>
        <fullName evidence="1">Uncharacterized protein</fullName>
    </submittedName>
</protein>
<dbReference type="EMBL" id="BORB01000012">
    <property type="protein sequence ID" value="GIN57418.1"/>
    <property type="molecule type" value="Genomic_DNA"/>
</dbReference>
<gene>
    <name evidence="1" type="ORF">J8TS2_17370</name>
</gene>
<dbReference type="Proteomes" id="UP000679950">
    <property type="component" value="Unassembled WGS sequence"/>
</dbReference>
<organism evidence="1 2">
    <name type="scientific">Lederbergia ruris</name>
    <dbReference type="NCBI Taxonomy" id="217495"/>
    <lineage>
        <taxon>Bacteria</taxon>
        <taxon>Bacillati</taxon>
        <taxon>Bacillota</taxon>
        <taxon>Bacilli</taxon>
        <taxon>Bacillales</taxon>
        <taxon>Bacillaceae</taxon>
        <taxon>Lederbergia</taxon>
    </lineage>
</organism>
<sequence>MKSAIVLGARQRYGFMICEQLLEQDYQVYAKDFIQWQTSEQEERWLFIGRNAHLQYAHLHEEKNIFDEKVLMIIVPLVDFYSQQKTEVHDLLLSILKEQNSMQIQTPIVLIQPSCMQRSYSTFSQAIEKIKEERIKMGGEVLEYHITMGNEDIYFRLNNYSEWIKNTEGGEIGSVIHHLAEKVKADGC</sequence>
<evidence type="ECO:0000313" key="1">
    <source>
        <dbReference type="EMBL" id="GIN57418.1"/>
    </source>
</evidence>
<proteinExistence type="predicted"/>
<comment type="caution">
    <text evidence="1">The sequence shown here is derived from an EMBL/GenBank/DDBJ whole genome shotgun (WGS) entry which is preliminary data.</text>
</comment>